<sequence>MSADAVEALLRGALACPDTAWSLGSFGAAATFSRDPDEPVRALPDDRLGLSTARGAVALRIVPGLRPLAYETGFAGGWNHAVALCLPEESCAMGRRTVVTELGPDGAAARTQDRGDVLFDLGLGLAAVDACLRTRDPQALACLRAGAGRPLFAPGNPILQNLAALGPHRVFCARIGRIEVYAPIPPEGGPTPAGPRTHVLPQILKAGRTHAATAPIPAGRVPCAALHPPHPCKDAAGRPIPFDPGRHAAFQALLAAWGDPHLLAIKHAAAIGGALPETGASRRHAHSARRAAEAQARHLAVVEDCLNGPG</sequence>
<dbReference type="InterPro" id="IPR053838">
    <property type="entry name" value="DUF6925"/>
</dbReference>
<reference evidence="1" key="2">
    <citation type="submission" date="2021-08" db="EMBL/GenBank/DDBJ databases">
        <authorList>
            <person name="Tani A."/>
            <person name="Ola A."/>
            <person name="Ogura Y."/>
            <person name="Katsura K."/>
            <person name="Hayashi T."/>
        </authorList>
    </citation>
    <scope>NUCLEOTIDE SEQUENCE</scope>
    <source>
        <strain evidence="1">DSM 23632</strain>
    </source>
</reference>
<dbReference type="Proteomes" id="UP001055057">
    <property type="component" value="Unassembled WGS sequence"/>
</dbReference>
<keyword evidence="2" id="KW-1185">Reference proteome</keyword>
<evidence type="ECO:0000313" key="2">
    <source>
        <dbReference type="Proteomes" id="UP001055057"/>
    </source>
</evidence>
<comment type="caution">
    <text evidence="1">The sequence shown here is derived from an EMBL/GenBank/DDBJ whole genome shotgun (WGS) entry which is preliminary data.</text>
</comment>
<accession>A0ABQ4TYL9</accession>
<reference evidence="1" key="1">
    <citation type="journal article" date="2021" name="Front. Microbiol.">
        <title>Comprehensive Comparative Genomics and Phenotyping of Methylobacterium Species.</title>
        <authorList>
            <person name="Alessa O."/>
            <person name="Ogura Y."/>
            <person name="Fujitani Y."/>
            <person name="Takami H."/>
            <person name="Hayashi T."/>
            <person name="Sahin N."/>
            <person name="Tani A."/>
        </authorList>
    </citation>
    <scope>NUCLEOTIDE SEQUENCE</scope>
    <source>
        <strain evidence="1">DSM 23632</strain>
    </source>
</reference>
<dbReference type="EMBL" id="BPRB01000057">
    <property type="protein sequence ID" value="GJE58950.1"/>
    <property type="molecule type" value="Genomic_DNA"/>
</dbReference>
<name>A0ABQ4TYL9_9HYPH</name>
<protein>
    <submittedName>
        <fullName evidence="1">Uncharacterized protein</fullName>
    </submittedName>
</protein>
<gene>
    <name evidence="1" type="ORF">MPOCJGCO_1036</name>
</gene>
<dbReference type="RefSeq" id="WP_238181545.1">
    <property type="nucleotide sequence ID" value="NZ_BPRB01000057.1"/>
</dbReference>
<organism evidence="1 2">
    <name type="scientific">Methylobacterium trifolii</name>
    <dbReference type="NCBI Taxonomy" id="1003092"/>
    <lineage>
        <taxon>Bacteria</taxon>
        <taxon>Pseudomonadati</taxon>
        <taxon>Pseudomonadota</taxon>
        <taxon>Alphaproteobacteria</taxon>
        <taxon>Hyphomicrobiales</taxon>
        <taxon>Methylobacteriaceae</taxon>
        <taxon>Methylobacterium</taxon>
    </lineage>
</organism>
<evidence type="ECO:0000313" key="1">
    <source>
        <dbReference type="EMBL" id="GJE58950.1"/>
    </source>
</evidence>
<dbReference type="Pfam" id="PF21973">
    <property type="entry name" value="DUF6925"/>
    <property type="match status" value="1"/>
</dbReference>
<proteinExistence type="predicted"/>